<dbReference type="GO" id="GO:0006598">
    <property type="term" value="P:polyamine catabolic process"/>
    <property type="evidence" value="ECO:0007669"/>
    <property type="project" value="TreeGrafter"/>
</dbReference>
<dbReference type="RefSeq" id="WP_161975488.1">
    <property type="nucleotide sequence ID" value="NZ_BIFR01000001.1"/>
</dbReference>
<evidence type="ECO:0000313" key="2">
    <source>
        <dbReference type="Proteomes" id="UP000287352"/>
    </source>
</evidence>
<name>A0A402A169_9CHLR</name>
<dbReference type="InterPro" id="IPR011697">
    <property type="entry name" value="Peptidase_C26"/>
</dbReference>
<dbReference type="InterPro" id="IPR044668">
    <property type="entry name" value="PuuD-like"/>
</dbReference>
<organism evidence="1 2">
    <name type="scientific">Tengunoibacter tsumagoiensis</name>
    <dbReference type="NCBI Taxonomy" id="2014871"/>
    <lineage>
        <taxon>Bacteria</taxon>
        <taxon>Bacillati</taxon>
        <taxon>Chloroflexota</taxon>
        <taxon>Ktedonobacteria</taxon>
        <taxon>Ktedonobacterales</taxon>
        <taxon>Dictyobacteraceae</taxon>
        <taxon>Tengunoibacter</taxon>
    </lineage>
</organism>
<keyword evidence="2" id="KW-1185">Reference proteome</keyword>
<sequence length="255" mass="27948">MRPLIGIPCRTGHYGRTERSISYNNDAYLHAIEHAGGVPLLIPVLQELHGIQALLASLDGLLLPGGIDVQPLHYQEEASEYIDRAHPQLDALELMLARWAYEQNVPTLGICRGMQVINVALGGSLYQDLASQYPGSLFHANWDQPRNQIIHTIELTSGSRMEKILGVGKVAVNSLHHQAVKVPGKDVVITGRAEDGVAELLEVTGRRFMLAAQCHPEELFVESTPWARLFQAFTDAASLKVQPLTAPVEVDLLAS</sequence>
<dbReference type="PANTHER" id="PTHR43235:SF1">
    <property type="entry name" value="GLUTAMINE AMIDOTRANSFERASE PB2B2.05-RELATED"/>
    <property type="match status" value="1"/>
</dbReference>
<dbReference type="PROSITE" id="PS51273">
    <property type="entry name" value="GATASE_TYPE_1"/>
    <property type="match status" value="1"/>
</dbReference>
<accession>A0A402A169</accession>
<protein>
    <submittedName>
        <fullName evidence="1">Gamma-glutamyl-gamma-aminobutyrate hydrolase</fullName>
    </submittedName>
</protein>
<dbReference type="Pfam" id="PF07722">
    <property type="entry name" value="Peptidase_C26"/>
    <property type="match status" value="1"/>
</dbReference>
<dbReference type="PANTHER" id="PTHR43235">
    <property type="entry name" value="GLUTAMINE AMIDOTRANSFERASE PB2B2.05-RELATED"/>
    <property type="match status" value="1"/>
</dbReference>
<dbReference type="GO" id="GO:0005829">
    <property type="term" value="C:cytosol"/>
    <property type="evidence" value="ECO:0007669"/>
    <property type="project" value="TreeGrafter"/>
</dbReference>
<dbReference type="InterPro" id="IPR029062">
    <property type="entry name" value="Class_I_gatase-like"/>
</dbReference>
<dbReference type="AlphaFoldDB" id="A0A402A169"/>
<keyword evidence="1" id="KW-0378">Hydrolase</keyword>
<gene>
    <name evidence="1" type="ORF">KTT_27470</name>
</gene>
<reference evidence="2" key="1">
    <citation type="submission" date="2018-12" db="EMBL/GenBank/DDBJ databases">
        <title>Tengunoibacter tsumagoiensis gen. nov., sp. nov., Dictyobacter kobayashii sp. nov., D. alpinus sp. nov., and D. joshuensis sp. nov. and description of Dictyobacteraceae fam. nov. within the order Ktedonobacterales isolated from Tengu-no-mugimeshi.</title>
        <authorList>
            <person name="Wang C.M."/>
            <person name="Zheng Y."/>
            <person name="Sakai Y."/>
            <person name="Toyoda A."/>
            <person name="Minakuchi Y."/>
            <person name="Abe K."/>
            <person name="Yokota A."/>
            <person name="Yabe S."/>
        </authorList>
    </citation>
    <scope>NUCLEOTIDE SEQUENCE [LARGE SCALE GENOMIC DNA]</scope>
    <source>
        <strain evidence="2">Uno3</strain>
    </source>
</reference>
<comment type="caution">
    <text evidence="1">The sequence shown here is derived from an EMBL/GenBank/DDBJ whole genome shotgun (WGS) entry which is preliminary data.</text>
</comment>
<dbReference type="GO" id="GO:0033969">
    <property type="term" value="F:gamma-glutamyl-gamma-aminobutyrate hydrolase activity"/>
    <property type="evidence" value="ECO:0007669"/>
    <property type="project" value="TreeGrafter"/>
</dbReference>
<dbReference type="Gene3D" id="3.40.50.880">
    <property type="match status" value="1"/>
</dbReference>
<dbReference type="CDD" id="cd01745">
    <property type="entry name" value="GATase1_2"/>
    <property type="match status" value="1"/>
</dbReference>
<dbReference type="EMBL" id="BIFR01000001">
    <property type="protein sequence ID" value="GCE12888.1"/>
    <property type="molecule type" value="Genomic_DNA"/>
</dbReference>
<dbReference type="Proteomes" id="UP000287352">
    <property type="component" value="Unassembled WGS sequence"/>
</dbReference>
<evidence type="ECO:0000313" key="1">
    <source>
        <dbReference type="EMBL" id="GCE12888.1"/>
    </source>
</evidence>
<proteinExistence type="predicted"/>
<dbReference type="SUPFAM" id="SSF52317">
    <property type="entry name" value="Class I glutamine amidotransferase-like"/>
    <property type="match status" value="1"/>
</dbReference>